<proteinExistence type="predicted"/>
<dbReference type="Proteomes" id="UP001302602">
    <property type="component" value="Unassembled WGS sequence"/>
</dbReference>
<organism evidence="2 3">
    <name type="scientific">Parathielavia appendiculata</name>
    <dbReference type="NCBI Taxonomy" id="2587402"/>
    <lineage>
        <taxon>Eukaryota</taxon>
        <taxon>Fungi</taxon>
        <taxon>Dikarya</taxon>
        <taxon>Ascomycota</taxon>
        <taxon>Pezizomycotina</taxon>
        <taxon>Sordariomycetes</taxon>
        <taxon>Sordariomycetidae</taxon>
        <taxon>Sordariales</taxon>
        <taxon>Chaetomiaceae</taxon>
        <taxon>Parathielavia</taxon>
    </lineage>
</organism>
<gene>
    <name evidence="2" type="ORF">N657DRAFT_694647</name>
</gene>
<evidence type="ECO:0000313" key="2">
    <source>
        <dbReference type="EMBL" id="KAK4118093.1"/>
    </source>
</evidence>
<evidence type="ECO:0000313" key="3">
    <source>
        <dbReference type="Proteomes" id="UP001302602"/>
    </source>
</evidence>
<keyword evidence="3" id="KW-1185">Reference proteome</keyword>
<comment type="caution">
    <text evidence="2">The sequence shown here is derived from an EMBL/GenBank/DDBJ whole genome shotgun (WGS) entry which is preliminary data.</text>
</comment>
<name>A0AAN6TP78_9PEZI</name>
<keyword evidence="1" id="KW-0732">Signal</keyword>
<reference evidence="2" key="1">
    <citation type="journal article" date="2023" name="Mol. Phylogenet. Evol.">
        <title>Genome-scale phylogeny and comparative genomics of the fungal order Sordariales.</title>
        <authorList>
            <person name="Hensen N."/>
            <person name="Bonometti L."/>
            <person name="Westerberg I."/>
            <person name="Brannstrom I.O."/>
            <person name="Guillou S."/>
            <person name="Cros-Aarteil S."/>
            <person name="Calhoun S."/>
            <person name="Haridas S."/>
            <person name="Kuo A."/>
            <person name="Mondo S."/>
            <person name="Pangilinan J."/>
            <person name="Riley R."/>
            <person name="LaButti K."/>
            <person name="Andreopoulos B."/>
            <person name="Lipzen A."/>
            <person name="Chen C."/>
            <person name="Yan M."/>
            <person name="Daum C."/>
            <person name="Ng V."/>
            <person name="Clum A."/>
            <person name="Steindorff A."/>
            <person name="Ohm R.A."/>
            <person name="Martin F."/>
            <person name="Silar P."/>
            <person name="Natvig D.O."/>
            <person name="Lalanne C."/>
            <person name="Gautier V."/>
            <person name="Ament-Velasquez S.L."/>
            <person name="Kruys A."/>
            <person name="Hutchinson M.I."/>
            <person name="Powell A.J."/>
            <person name="Barry K."/>
            <person name="Miller A.N."/>
            <person name="Grigoriev I.V."/>
            <person name="Debuchy R."/>
            <person name="Gladieux P."/>
            <person name="Hiltunen Thoren M."/>
            <person name="Johannesson H."/>
        </authorList>
    </citation>
    <scope>NUCLEOTIDE SEQUENCE</scope>
    <source>
        <strain evidence="2">CBS 731.68</strain>
    </source>
</reference>
<protein>
    <submittedName>
        <fullName evidence="2">Uncharacterized protein</fullName>
    </submittedName>
</protein>
<feature type="signal peptide" evidence="1">
    <location>
        <begin position="1"/>
        <end position="25"/>
    </location>
</feature>
<dbReference type="GeneID" id="87834069"/>
<dbReference type="EMBL" id="MU853286">
    <property type="protein sequence ID" value="KAK4118093.1"/>
    <property type="molecule type" value="Genomic_DNA"/>
</dbReference>
<dbReference type="RefSeq" id="XP_062641866.1">
    <property type="nucleotide sequence ID" value="XM_062797302.1"/>
</dbReference>
<dbReference type="AlphaFoldDB" id="A0AAN6TP78"/>
<evidence type="ECO:0000256" key="1">
    <source>
        <dbReference type="SAM" id="SignalP"/>
    </source>
</evidence>
<accession>A0AAN6TP78</accession>
<feature type="chain" id="PRO_5043043154" evidence="1">
    <location>
        <begin position="26"/>
        <end position="360"/>
    </location>
</feature>
<sequence>MLQTTSSTVFLFIAWLLFAATSCLAGKRPSASIEFIPGPPRSQRRYHRDSEYGAAEVVYGPLVPRMHGVHNQSEPHGRRANPDGMDEYGPLLRVPGCFYCPPQNVLQLTGRPLLDSLTTAKMQQYMRVGRPEDLKNKCVFYTAYVRVPKPDGASLSKEASDWACSKSKFSIWHLWPNKIMETDPRFNGQYRDFYGIDRAGNWLNSIYTLKKTLADRGVPPTIQYFENMSEAMARSCSGEVVIMTQTPGTMGQYAFNGPNIWWNKERPALLSLKAQGKITRFLVVNWNNPNEIWELDLDSNQRGARVDPGALMSRDLHNETEATRLLHRAVCESSGLAEMLAVGDPFTDNYDLFPTFESEA</sequence>
<reference evidence="2" key="2">
    <citation type="submission" date="2023-05" db="EMBL/GenBank/DDBJ databases">
        <authorList>
            <consortium name="Lawrence Berkeley National Laboratory"/>
            <person name="Steindorff A."/>
            <person name="Hensen N."/>
            <person name="Bonometti L."/>
            <person name="Westerberg I."/>
            <person name="Brannstrom I.O."/>
            <person name="Guillou S."/>
            <person name="Cros-Aarteil S."/>
            <person name="Calhoun S."/>
            <person name="Haridas S."/>
            <person name="Kuo A."/>
            <person name="Mondo S."/>
            <person name="Pangilinan J."/>
            <person name="Riley R."/>
            <person name="Labutti K."/>
            <person name="Andreopoulos B."/>
            <person name="Lipzen A."/>
            <person name="Chen C."/>
            <person name="Yanf M."/>
            <person name="Daum C."/>
            <person name="Ng V."/>
            <person name="Clum A."/>
            <person name="Ohm R."/>
            <person name="Martin F."/>
            <person name="Silar P."/>
            <person name="Natvig D."/>
            <person name="Lalanne C."/>
            <person name="Gautier V."/>
            <person name="Ament-Velasquez S.L."/>
            <person name="Kruys A."/>
            <person name="Hutchinson M.I."/>
            <person name="Powell A.J."/>
            <person name="Barry K."/>
            <person name="Miller A.N."/>
            <person name="Grigoriev I.V."/>
            <person name="Debuchy R."/>
            <person name="Gladieux P."/>
            <person name="Thoren M.H."/>
            <person name="Johannesson H."/>
        </authorList>
    </citation>
    <scope>NUCLEOTIDE SEQUENCE</scope>
    <source>
        <strain evidence="2">CBS 731.68</strain>
    </source>
</reference>